<organism evidence="2 3">
    <name type="scientific">Acropora cervicornis</name>
    <name type="common">Staghorn coral</name>
    <dbReference type="NCBI Taxonomy" id="6130"/>
    <lineage>
        <taxon>Eukaryota</taxon>
        <taxon>Metazoa</taxon>
        <taxon>Cnidaria</taxon>
        <taxon>Anthozoa</taxon>
        <taxon>Hexacorallia</taxon>
        <taxon>Scleractinia</taxon>
        <taxon>Astrocoeniina</taxon>
        <taxon>Acroporidae</taxon>
        <taxon>Acropora</taxon>
    </lineage>
</organism>
<feature type="transmembrane region" description="Helical" evidence="1">
    <location>
        <begin position="177"/>
        <end position="195"/>
    </location>
</feature>
<proteinExistence type="predicted"/>
<keyword evidence="1" id="KW-0472">Membrane</keyword>
<dbReference type="PANTHER" id="PTHR12242:SF49">
    <property type="entry name" value="HEADBUTT, ISOFORM E"/>
    <property type="match status" value="1"/>
</dbReference>
<gene>
    <name evidence="2" type="ORF">P5673_014843</name>
</gene>
<feature type="transmembrane region" description="Helical" evidence="1">
    <location>
        <begin position="249"/>
        <end position="272"/>
    </location>
</feature>
<feature type="transmembrane region" description="Helical" evidence="1">
    <location>
        <begin position="61"/>
        <end position="83"/>
    </location>
</feature>
<dbReference type="Pfam" id="PF21534">
    <property type="entry name" value="Rost"/>
    <property type="match status" value="1"/>
</dbReference>
<dbReference type="AlphaFoldDB" id="A0AAD9QIT3"/>
<dbReference type="Proteomes" id="UP001249851">
    <property type="component" value="Unassembled WGS sequence"/>
</dbReference>
<dbReference type="InterPro" id="IPR049352">
    <property type="entry name" value="Rost"/>
</dbReference>
<comment type="caution">
    <text evidence="2">The sequence shown here is derived from an EMBL/GenBank/DDBJ whole genome shotgun (WGS) entry which is preliminary data.</text>
</comment>
<evidence type="ECO:0000256" key="1">
    <source>
        <dbReference type="SAM" id="Phobius"/>
    </source>
</evidence>
<accession>A0AAD9QIT3</accession>
<evidence type="ECO:0000313" key="2">
    <source>
        <dbReference type="EMBL" id="KAK2562094.1"/>
    </source>
</evidence>
<keyword evidence="1" id="KW-0812">Transmembrane</keyword>
<keyword evidence="3" id="KW-1185">Reference proteome</keyword>
<keyword evidence="1" id="KW-1133">Transmembrane helix</keyword>
<dbReference type="GO" id="GO:0016020">
    <property type="term" value="C:membrane"/>
    <property type="evidence" value="ECO:0007669"/>
    <property type="project" value="TreeGrafter"/>
</dbReference>
<protein>
    <submittedName>
        <fullName evidence="2">Protein rolling stone</fullName>
    </submittedName>
</protein>
<feature type="transmembrane region" description="Helical" evidence="1">
    <location>
        <begin position="147"/>
        <end position="165"/>
    </location>
</feature>
<feature type="transmembrane region" description="Helical" evidence="1">
    <location>
        <begin position="202"/>
        <end position="225"/>
    </location>
</feature>
<reference evidence="2" key="2">
    <citation type="journal article" date="2023" name="Science">
        <title>Genomic signatures of disease resistance in endangered staghorn corals.</title>
        <authorList>
            <person name="Vollmer S.V."/>
            <person name="Selwyn J.D."/>
            <person name="Despard B.A."/>
            <person name="Roesel C.L."/>
        </authorList>
    </citation>
    <scope>NUCLEOTIDE SEQUENCE</scope>
    <source>
        <strain evidence="2">K2</strain>
    </source>
</reference>
<dbReference type="PANTHER" id="PTHR12242">
    <property type="entry name" value="OS02G0130600 PROTEIN-RELATED"/>
    <property type="match status" value="1"/>
</dbReference>
<dbReference type="EMBL" id="JARQWQ010000030">
    <property type="protein sequence ID" value="KAK2562094.1"/>
    <property type="molecule type" value="Genomic_DNA"/>
</dbReference>
<name>A0AAD9QIT3_ACRCE</name>
<reference evidence="2" key="1">
    <citation type="journal article" date="2023" name="G3 (Bethesda)">
        <title>Whole genome assembly and annotation of the endangered Caribbean coral Acropora cervicornis.</title>
        <authorList>
            <person name="Selwyn J.D."/>
            <person name="Vollmer S.V."/>
        </authorList>
    </citation>
    <scope>NUCLEOTIDE SEQUENCE</scope>
    <source>
        <strain evidence="2">K2</strain>
    </source>
</reference>
<evidence type="ECO:0000313" key="3">
    <source>
        <dbReference type="Proteomes" id="UP001249851"/>
    </source>
</evidence>
<sequence>MPCLCPDELTFHRLTLSHSYFSAFATSPWLPLPLFLIYRLIAGFYLLSWLIYSGFTYGNYWFLYFSNWVFMFVTAHFLMAMFITTHYCCGSGVEDDPAGFGPRRFKSETYIVGLSFDDENDEEGEGTTYAKPEVDDNEWTFWYKVSWLLFTIASVNSLVASFAYWTSDYSGGEINGVTMNENIVASVLMVFEVTFSNIPIRLLHFIYSHVFGSTYVLFTVIYWAAGGKDKEGKRYIYTRLNYEKHPEEAILTVFIMLIILQFMMHLFNFLLFRFRTWLVSKMQ</sequence>